<proteinExistence type="predicted"/>
<gene>
    <name evidence="2" type="ORF">OUO13_13545</name>
</gene>
<keyword evidence="1" id="KW-0472">Membrane</keyword>
<dbReference type="Pfam" id="PF11804">
    <property type="entry name" value="DUF3325"/>
    <property type="match status" value="1"/>
</dbReference>
<keyword evidence="1" id="KW-1133">Transmembrane helix</keyword>
<evidence type="ECO:0000313" key="3">
    <source>
        <dbReference type="Proteomes" id="UP001150830"/>
    </source>
</evidence>
<protein>
    <submittedName>
        <fullName evidence="2">DUF3325 domain-containing protein</fullName>
    </submittedName>
</protein>
<dbReference type="Proteomes" id="UP001150830">
    <property type="component" value="Unassembled WGS sequence"/>
</dbReference>
<comment type="caution">
    <text evidence="2">The sequence shown here is derived from an EMBL/GenBank/DDBJ whole genome shotgun (WGS) entry which is preliminary data.</text>
</comment>
<keyword evidence="1" id="KW-0812">Transmembrane</keyword>
<dbReference type="AlphaFoldDB" id="A0A9X3EEM8"/>
<organism evidence="2 3">
    <name type="scientific">Parathalassolituus penaei</name>
    <dbReference type="NCBI Taxonomy" id="2997323"/>
    <lineage>
        <taxon>Bacteria</taxon>
        <taxon>Pseudomonadati</taxon>
        <taxon>Pseudomonadota</taxon>
        <taxon>Gammaproteobacteria</taxon>
        <taxon>Oceanospirillales</taxon>
        <taxon>Oceanospirillaceae</taxon>
        <taxon>Parathalassolituus</taxon>
    </lineage>
</organism>
<reference evidence="2" key="1">
    <citation type="submission" date="2022-11" db="EMBL/GenBank/DDBJ databases">
        <title>Parathalassolutuus dongxingensis gen. nov., sp. nov., a novel member of family Oceanospirillaceae isolated from a coastal shrimp pond in Guangxi, China.</title>
        <authorList>
            <person name="Chen H."/>
        </authorList>
    </citation>
    <scope>NUCLEOTIDE SEQUENCE</scope>
    <source>
        <strain evidence="2">G-43</strain>
    </source>
</reference>
<accession>A0A9X3EEM8</accession>
<name>A0A9X3EEM8_9GAMM</name>
<dbReference type="InterPro" id="IPR021762">
    <property type="entry name" value="DUF3325"/>
</dbReference>
<feature type="transmembrane region" description="Helical" evidence="1">
    <location>
        <begin position="72"/>
        <end position="92"/>
    </location>
</feature>
<sequence length="109" mass="12127">MNTAFWLITACLLMLVGMIWLALAKPVHWKQVLGAQANYGRHPVKALQRAGAISLLLSALACLAADHPSMAVLVWIMLLALSTFITAMILSWRPHWLQPLITVRRLTQS</sequence>
<evidence type="ECO:0000313" key="2">
    <source>
        <dbReference type="EMBL" id="MCY0966213.1"/>
    </source>
</evidence>
<dbReference type="EMBL" id="JAPNOA010000039">
    <property type="protein sequence ID" value="MCY0966213.1"/>
    <property type="molecule type" value="Genomic_DNA"/>
</dbReference>
<keyword evidence="3" id="KW-1185">Reference proteome</keyword>
<dbReference type="RefSeq" id="WP_283174424.1">
    <property type="nucleotide sequence ID" value="NZ_JAPNOA010000039.1"/>
</dbReference>
<evidence type="ECO:0000256" key="1">
    <source>
        <dbReference type="SAM" id="Phobius"/>
    </source>
</evidence>